<evidence type="ECO:0000256" key="1">
    <source>
        <dbReference type="SAM" id="MobiDB-lite"/>
    </source>
</evidence>
<dbReference type="PANTHER" id="PTHR42834">
    <property type="entry name" value="ENDONUCLEASE/EXONUCLEASE/PHOSPHATASE FAMILY PROTEIN (AFU_ORTHOLOGUE AFUA_3G09210)"/>
    <property type="match status" value="1"/>
</dbReference>
<dbReference type="SUPFAM" id="SSF56219">
    <property type="entry name" value="DNase I-like"/>
    <property type="match status" value="1"/>
</dbReference>
<name>A0A7W7I0L0_9ACTN</name>
<dbReference type="InterPro" id="IPR036691">
    <property type="entry name" value="Endo/exonu/phosph_ase_sf"/>
</dbReference>
<keyword evidence="4" id="KW-1185">Reference proteome</keyword>
<evidence type="ECO:0000313" key="4">
    <source>
        <dbReference type="Proteomes" id="UP000578112"/>
    </source>
</evidence>
<keyword evidence="3" id="KW-0269">Exonuclease</keyword>
<dbReference type="RefSeq" id="WP_203709496.1">
    <property type="nucleotide sequence ID" value="NZ_BOMK01000048.1"/>
</dbReference>
<feature type="region of interest" description="Disordered" evidence="1">
    <location>
        <begin position="291"/>
        <end position="320"/>
    </location>
</feature>
<dbReference type="EMBL" id="JACHNH010000001">
    <property type="protein sequence ID" value="MBB4764249.1"/>
    <property type="molecule type" value="Genomic_DNA"/>
</dbReference>
<dbReference type="Proteomes" id="UP000578112">
    <property type="component" value="Unassembled WGS sequence"/>
</dbReference>
<dbReference type="GO" id="GO:0004527">
    <property type="term" value="F:exonuclease activity"/>
    <property type="evidence" value="ECO:0007669"/>
    <property type="project" value="UniProtKB-KW"/>
</dbReference>
<dbReference type="PANTHER" id="PTHR42834:SF1">
    <property type="entry name" value="ENDONUCLEASE_EXONUCLEASE_PHOSPHATASE FAMILY PROTEIN (AFU_ORTHOLOGUE AFUA_3G09210)"/>
    <property type="match status" value="1"/>
</dbReference>
<gene>
    <name evidence="3" type="ORF">BJ971_004805</name>
</gene>
<sequence>MITVGTWNLENLFWPDAEFGPDDKAVYDGKLAALAATINAAAPDVLGLQEVGQPEALADLVALLDGDWHAELSTHFEPHRPIRVAVISRHPLRVVTDTATFAPLLRPVQGGDDPQKTVGGMGRGVLGVDVDLPGGRSVTMLVCHLKSKLLSFPGPNGTSRFWPRNEAERARYAAYALYRRAAEAVTVRVAVDDLLHGAGERSVILVGDLNDEPPAATTQILYGPPGSQIGTAGFRRPDRGDTSRLWNLAPLIPEETRFTRVYEGKPELIDHIMVSHALIDKVREVRTVTDRRLPSVGDDPAERRSAPDSDHAPIFAGLDI</sequence>
<evidence type="ECO:0000313" key="3">
    <source>
        <dbReference type="EMBL" id="MBB4764249.1"/>
    </source>
</evidence>
<feature type="compositionally biased region" description="Basic and acidic residues" evidence="1">
    <location>
        <begin position="300"/>
        <end position="311"/>
    </location>
</feature>
<protein>
    <submittedName>
        <fullName evidence="3">Endonuclease/exonuclease/phosphatase family metal-dependent hydrolase</fullName>
    </submittedName>
</protein>
<dbReference type="AlphaFoldDB" id="A0A7W7I0L0"/>
<reference evidence="3 4" key="1">
    <citation type="submission" date="2020-08" db="EMBL/GenBank/DDBJ databases">
        <title>Sequencing the genomes of 1000 actinobacteria strains.</title>
        <authorList>
            <person name="Klenk H.-P."/>
        </authorList>
    </citation>
    <scope>NUCLEOTIDE SEQUENCE [LARGE SCALE GENOMIC DNA]</scope>
    <source>
        <strain evidence="3 4">DSM 43149</strain>
    </source>
</reference>
<dbReference type="Gene3D" id="3.60.10.10">
    <property type="entry name" value="Endonuclease/exonuclease/phosphatase"/>
    <property type="match status" value="1"/>
</dbReference>
<keyword evidence="3" id="KW-0378">Hydrolase</keyword>
<dbReference type="Pfam" id="PF03372">
    <property type="entry name" value="Exo_endo_phos"/>
    <property type="match status" value="1"/>
</dbReference>
<keyword evidence="3" id="KW-0255">Endonuclease</keyword>
<evidence type="ECO:0000259" key="2">
    <source>
        <dbReference type="Pfam" id="PF03372"/>
    </source>
</evidence>
<accession>A0A7W7I0L0</accession>
<comment type="caution">
    <text evidence="3">The sequence shown here is derived from an EMBL/GenBank/DDBJ whole genome shotgun (WGS) entry which is preliminary data.</text>
</comment>
<dbReference type="GO" id="GO:0004519">
    <property type="term" value="F:endonuclease activity"/>
    <property type="evidence" value="ECO:0007669"/>
    <property type="project" value="UniProtKB-KW"/>
</dbReference>
<organism evidence="3 4">
    <name type="scientific">Actinoplanes digitatis</name>
    <dbReference type="NCBI Taxonomy" id="1868"/>
    <lineage>
        <taxon>Bacteria</taxon>
        <taxon>Bacillati</taxon>
        <taxon>Actinomycetota</taxon>
        <taxon>Actinomycetes</taxon>
        <taxon>Micromonosporales</taxon>
        <taxon>Micromonosporaceae</taxon>
        <taxon>Actinoplanes</taxon>
    </lineage>
</organism>
<proteinExistence type="predicted"/>
<dbReference type="InterPro" id="IPR005135">
    <property type="entry name" value="Endo/exonuclease/phosphatase"/>
</dbReference>
<feature type="domain" description="Endonuclease/exonuclease/phosphatase" evidence="2">
    <location>
        <begin position="5"/>
        <end position="311"/>
    </location>
</feature>
<keyword evidence="3" id="KW-0540">Nuclease</keyword>